<dbReference type="OrthoDB" id="345735at2759"/>
<feature type="binding site" evidence="7">
    <location>
        <position position="66"/>
    </location>
    <ligand>
        <name>ATP</name>
        <dbReference type="ChEBI" id="CHEBI:30616"/>
    </ligand>
</feature>
<keyword evidence="11" id="KW-1185">Reference proteome</keyword>
<keyword evidence="10" id="KW-0560">Oxidoreductase</keyword>
<dbReference type="eggNOG" id="KOG0575">
    <property type="taxonomic scope" value="Eukaryota"/>
</dbReference>
<dbReference type="PANTHER" id="PTHR24345">
    <property type="entry name" value="SERINE/THREONINE-PROTEIN KINASE PLK"/>
    <property type="match status" value="1"/>
</dbReference>
<evidence type="ECO:0000256" key="1">
    <source>
        <dbReference type="ARBA" id="ARBA00011245"/>
    </source>
</evidence>
<keyword evidence="4 7" id="KW-0547">Nucleotide-binding</keyword>
<dbReference type="GO" id="GO:0005524">
    <property type="term" value="F:ATP binding"/>
    <property type="evidence" value="ECO:0007669"/>
    <property type="project" value="UniProtKB-UniRule"/>
</dbReference>
<keyword evidence="8" id="KW-0812">Transmembrane</keyword>
<dbReference type="SUPFAM" id="SSF56112">
    <property type="entry name" value="Protein kinase-like (PK-like)"/>
    <property type="match status" value="1"/>
</dbReference>
<dbReference type="PANTHER" id="PTHR24345:SF0">
    <property type="entry name" value="CELL CYCLE SERINE_THREONINE-PROTEIN KINASE CDC5_MSD2"/>
    <property type="match status" value="1"/>
</dbReference>
<dbReference type="InterPro" id="IPR017441">
    <property type="entry name" value="Protein_kinase_ATP_BS"/>
</dbReference>
<dbReference type="EC" id="2.7.11.21" evidence="10"/>
<dbReference type="PROSITE" id="PS50011">
    <property type="entry name" value="PROTEIN_KINASE_DOM"/>
    <property type="match status" value="1"/>
</dbReference>
<keyword evidence="2" id="KW-0723">Serine/threonine-protein kinase</keyword>
<evidence type="ECO:0000259" key="9">
    <source>
        <dbReference type="PROSITE" id="PS50011"/>
    </source>
</evidence>
<feature type="transmembrane region" description="Helical" evidence="8">
    <location>
        <begin position="467"/>
        <end position="499"/>
    </location>
</feature>
<dbReference type="GeneID" id="14906467"/>
<evidence type="ECO:0000256" key="4">
    <source>
        <dbReference type="ARBA" id="ARBA00022741"/>
    </source>
</evidence>
<evidence type="ECO:0000313" key="11">
    <source>
        <dbReference type="Proteomes" id="UP000008983"/>
    </source>
</evidence>
<dbReference type="InterPro" id="IPR008271">
    <property type="entry name" value="Ser/Thr_kinase_AS"/>
</dbReference>
<feature type="domain" description="Protein kinase" evidence="9">
    <location>
        <begin position="28"/>
        <end position="298"/>
    </location>
</feature>
<sequence>MFSQEEQKNKIIHQKILNKGQQQIQNSYRILQKLGKGGFAKVYLAEDIQNGEKYAIKVIDKSSIKKESFKEKLKQEIKFQSSLNHQNVVKYYNSFEDQHNVYIVLEYCSNQTFKQLMERRNKLTEIEVKSHLIQIINSLKYIHSQGIIHRDLKIENIFLNDKMVAKIADFGLSGKIISSFHKRKTICGTPNYIAPEVLKNVGHNYLVDNWAVGIIAYTFLIGTPPFEEKEVENTLSNVKAGRYQIPVKINNKILEKLYQNIKDNINISKQAQNFIQKILVQTPENRLSLDEMLQHEFLKNGEFTIPKVLPESTLTEVPSQNYLQKLRNYSFFDQKQQQNENNIYIKNKIEMNYQSLKMLTKVNQQLNQNLYQNNSSAKSVKQQSLSLLKKNHTFHDTDQLLHNTQKNENNNIQIIDNSFIYLQDYVFCDNKQGLGYLLNNGNLGFVLNDGNVFYISNKQINILKQKILLQFFFILVNFIIFKILIICLLISNMILIIFLKIFKIFLNKFYLFRNIFQINIKTQMQNKIQNKCIYYTTYIIKKESKYQIY</sequence>
<dbReference type="EMBL" id="GL984007">
    <property type="protein sequence ID" value="EGR30363.1"/>
    <property type="molecule type" value="Genomic_DNA"/>
</dbReference>
<keyword evidence="8" id="KW-0472">Membrane</keyword>
<name>G0QWP8_ICHMU</name>
<dbReference type="RefSeq" id="XP_004031950.1">
    <property type="nucleotide sequence ID" value="XM_004031902.1"/>
</dbReference>
<dbReference type="Gene3D" id="1.10.510.10">
    <property type="entry name" value="Transferase(Phosphotransferase) domain 1"/>
    <property type="match status" value="1"/>
</dbReference>
<dbReference type="SUPFAM" id="SSF82615">
    <property type="entry name" value="Polo-box domain"/>
    <property type="match status" value="1"/>
</dbReference>
<keyword evidence="5" id="KW-0418">Kinase</keyword>
<dbReference type="SMART" id="SM00220">
    <property type="entry name" value="S_TKc"/>
    <property type="match status" value="1"/>
</dbReference>
<accession>G0QWP8</accession>
<evidence type="ECO:0000256" key="3">
    <source>
        <dbReference type="ARBA" id="ARBA00022679"/>
    </source>
</evidence>
<evidence type="ECO:0000313" key="10">
    <source>
        <dbReference type="EMBL" id="EGR30363.1"/>
    </source>
</evidence>
<dbReference type="EC" id="1.6.5.3" evidence="10"/>
<evidence type="ECO:0000256" key="5">
    <source>
        <dbReference type="ARBA" id="ARBA00022777"/>
    </source>
</evidence>
<dbReference type="Proteomes" id="UP000008983">
    <property type="component" value="Unassembled WGS sequence"/>
</dbReference>
<keyword evidence="3 10" id="KW-0808">Transferase</keyword>
<evidence type="ECO:0000256" key="2">
    <source>
        <dbReference type="ARBA" id="ARBA00022527"/>
    </source>
</evidence>
<reference evidence="10 11" key="1">
    <citation type="submission" date="2011-07" db="EMBL/GenBank/DDBJ databases">
        <authorList>
            <person name="Coyne R."/>
            <person name="Brami D."/>
            <person name="Johnson J."/>
            <person name="Hostetler J."/>
            <person name="Hannick L."/>
            <person name="Clark T."/>
            <person name="Cassidy-Hanley D."/>
            <person name="Inman J."/>
        </authorList>
    </citation>
    <scope>NUCLEOTIDE SEQUENCE [LARGE SCALE GENOMIC DNA]</scope>
    <source>
        <strain evidence="10 11">G5</strain>
    </source>
</reference>
<dbReference type="InterPro" id="IPR011009">
    <property type="entry name" value="Kinase-like_dom_sf"/>
</dbReference>
<keyword evidence="8" id="KW-1133">Transmembrane helix</keyword>
<comment type="subunit">
    <text evidence="1">Monomer.</text>
</comment>
<gene>
    <name evidence="10" type="ORF">IMG5_134060</name>
</gene>
<dbReference type="GO" id="GO:0016491">
    <property type="term" value="F:oxidoreductase activity"/>
    <property type="evidence" value="ECO:0007669"/>
    <property type="project" value="UniProtKB-KW"/>
</dbReference>
<dbReference type="FunFam" id="3.30.200.20:FF:000042">
    <property type="entry name" value="Aurora kinase A"/>
    <property type="match status" value="1"/>
</dbReference>
<dbReference type="Pfam" id="PF00069">
    <property type="entry name" value="Pkinase"/>
    <property type="match status" value="1"/>
</dbReference>
<protein>
    <submittedName>
        <fullName evidence="10">Polo, putative</fullName>
        <ecNumber evidence="10">1.6.5.3</ecNumber>
        <ecNumber evidence="10">2.7.11.21</ecNumber>
    </submittedName>
</protein>
<dbReference type="OMA" id="LIPTEIC"/>
<evidence type="ECO:0000256" key="8">
    <source>
        <dbReference type="SAM" id="Phobius"/>
    </source>
</evidence>
<dbReference type="PROSITE" id="PS00108">
    <property type="entry name" value="PROTEIN_KINASE_ST"/>
    <property type="match status" value="1"/>
</dbReference>
<evidence type="ECO:0000256" key="7">
    <source>
        <dbReference type="PROSITE-ProRule" id="PRU10141"/>
    </source>
</evidence>
<evidence type="ECO:0000256" key="6">
    <source>
        <dbReference type="ARBA" id="ARBA00022840"/>
    </source>
</evidence>
<dbReference type="PROSITE" id="PS00107">
    <property type="entry name" value="PROTEIN_KINASE_ATP"/>
    <property type="match status" value="1"/>
</dbReference>
<organism evidence="10 11">
    <name type="scientific">Ichthyophthirius multifiliis</name>
    <name type="common">White spot disease agent</name>
    <name type="synonym">Ich</name>
    <dbReference type="NCBI Taxonomy" id="5932"/>
    <lineage>
        <taxon>Eukaryota</taxon>
        <taxon>Sar</taxon>
        <taxon>Alveolata</taxon>
        <taxon>Ciliophora</taxon>
        <taxon>Intramacronucleata</taxon>
        <taxon>Oligohymenophorea</taxon>
        <taxon>Hymenostomatida</taxon>
        <taxon>Ophryoglenina</taxon>
        <taxon>Ichthyophthirius</taxon>
    </lineage>
</organism>
<dbReference type="AlphaFoldDB" id="G0QWP8"/>
<dbReference type="InParanoid" id="G0QWP8"/>
<dbReference type="InterPro" id="IPR000719">
    <property type="entry name" value="Prot_kinase_dom"/>
</dbReference>
<keyword evidence="6 7" id="KW-0067">ATP-binding</keyword>
<proteinExistence type="predicted"/>
<dbReference type="GO" id="GO:0005634">
    <property type="term" value="C:nucleus"/>
    <property type="evidence" value="ECO:0007669"/>
    <property type="project" value="TreeGrafter"/>
</dbReference>
<dbReference type="GO" id="GO:0004674">
    <property type="term" value="F:protein serine/threonine kinase activity"/>
    <property type="evidence" value="ECO:0007669"/>
    <property type="project" value="UniProtKB-KW"/>
</dbReference>
<dbReference type="STRING" id="857967.G0QWP8"/>
<dbReference type="FunFam" id="1.10.510.10:FF:000571">
    <property type="entry name" value="Maternal embryonic leucine zipper kinase"/>
    <property type="match status" value="1"/>
</dbReference>